<evidence type="ECO:0000256" key="16">
    <source>
        <dbReference type="PIRSR" id="PIRSR606689-2"/>
    </source>
</evidence>
<reference evidence="19" key="1">
    <citation type="submission" date="2022-11" db="UniProtKB">
        <authorList>
            <consortium name="WormBaseParasite"/>
        </authorList>
    </citation>
    <scope>IDENTIFICATION</scope>
</reference>
<comment type="function">
    <text evidence="13">Small GTPase involved in protein trafficking between different compartments. Modulates vesicle budding and uncoating within the Golgi complex. In its GTP-bound form, triggers the recruitment of coatomer proteins to the Golgi membrane. The hydrolysis of ARF1-bound GTP, which is mediated by ARFGAPs proteins, is required for dissociation of coat proteins from Golgi membranes and vesicles. Involved in endoplasmic reticulum dynamics during embryogenesis. Also required for adult germline function. Plays a role in cell shedding during embryogenesis probably by promoting the endocytosis of cell adhesion molecules. During neurogenesis, involved in cell autonomous Q.p neuroblast asymmetric divisions that generate one precursor cell and one apoptotic cell, probably by controlling endocytosis. Plays a role in maintaining mitochondrial morphology.</text>
</comment>
<dbReference type="NCBIfam" id="TIGR00231">
    <property type="entry name" value="small_GTP"/>
    <property type="match status" value="1"/>
</dbReference>
<evidence type="ECO:0000256" key="1">
    <source>
        <dbReference type="ARBA" id="ARBA00004444"/>
    </source>
</evidence>
<keyword evidence="4" id="KW-0813">Transport</keyword>
<keyword evidence="8" id="KW-0653">Protein transport</keyword>
<evidence type="ECO:0000313" key="19">
    <source>
        <dbReference type="WBParaSite" id="scaffold53812_cov284.g25598"/>
    </source>
</evidence>
<evidence type="ECO:0000256" key="8">
    <source>
        <dbReference type="ARBA" id="ARBA00022927"/>
    </source>
</evidence>
<dbReference type="GO" id="GO:0016192">
    <property type="term" value="P:vesicle-mediated transport"/>
    <property type="evidence" value="ECO:0007669"/>
    <property type="project" value="UniProtKB-KW"/>
</dbReference>
<dbReference type="GO" id="GO:0000139">
    <property type="term" value="C:Golgi membrane"/>
    <property type="evidence" value="ECO:0007669"/>
    <property type="project" value="UniProtKB-SubCell"/>
</dbReference>
<evidence type="ECO:0000256" key="12">
    <source>
        <dbReference type="ARBA" id="ARBA00048098"/>
    </source>
</evidence>
<comment type="similarity">
    <text evidence="2 17">Belongs to the small GTPase superfamily. Arf family.</text>
</comment>
<keyword evidence="5" id="KW-0519">Myristate</keyword>
<feature type="binding site" evidence="15">
    <location>
        <begin position="126"/>
        <end position="129"/>
    </location>
    <ligand>
        <name>GTP</name>
        <dbReference type="ChEBI" id="CHEBI:37565"/>
    </ligand>
</feature>
<evidence type="ECO:0000313" key="18">
    <source>
        <dbReference type="Proteomes" id="UP000887561"/>
    </source>
</evidence>
<dbReference type="GO" id="GO:0005525">
    <property type="term" value="F:GTP binding"/>
    <property type="evidence" value="ECO:0007669"/>
    <property type="project" value="UniProtKB-KW"/>
</dbReference>
<dbReference type="FunFam" id="3.40.50.300:FF:003500">
    <property type="entry name" value="ADP-ribosylation factor 1"/>
    <property type="match status" value="1"/>
</dbReference>
<sequence length="148" mass="17026">MVMLTVLKKSRRKEQEMRVLILGLDNSGKTTFLNKLCGEDTKEIAPTFGFNIKTVEHNGWKLNCWDVGGQKCLRPYWRNYFERTDAVIWVVDSSDTSRIDNDCRRELNLLLDESCLHGVTLLLLANKCDLNGSLDTEAIQKVIFKMII</sequence>
<dbReference type="Proteomes" id="UP000887561">
    <property type="component" value="Unplaced"/>
</dbReference>
<dbReference type="PANTHER" id="PTHR45697">
    <property type="entry name" value="ADP-RIBOSYLATION FACTOR-LIKE PROTEIN 2-RELATED"/>
    <property type="match status" value="1"/>
</dbReference>
<dbReference type="InterPro" id="IPR044612">
    <property type="entry name" value="ARL2/3"/>
</dbReference>
<feature type="binding site" evidence="15">
    <location>
        <begin position="23"/>
        <end position="30"/>
    </location>
    <ligand>
        <name>GTP</name>
        <dbReference type="ChEBI" id="CHEBI:37565"/>
    </ligand>
</feature>
<evidence type="ECO:0000256" key="5">
    <source>
        <dbReference type="ARBA" id="ARBA00022707"/>
    </source>
</evidence>
<dbReference type="GO" id="GO:0015031">
    <property type="term" value="P:protein transport"/>
    <property type="evidence" value="ECO:0007669"/>
    <property type="project" value="UniProtKB-KW"/>
</dbReference>
<comment type="catalytic activity">
    <reaction evidence="12">
        <text>GTP + H2O = GDP + phosphate + H(+)</text>
        <dbReference type="Rhea" id="RHEA:19669"/>
        <dbReference type="ChEBI" id="CHEBI:15377"/>
        <dbReference type="ChEBI" id="CHEBI:15378"/>
        <dbReference type="ChEBI" id="CHEBI:37565"/>
        <dbReference type="ChEBI" id="CHEBI:43474"/>
        <dbReference type="ChEBI" id="CHEBI:58189"/>
        <dbReference type="EC" id="3.6.5.2"/>
    </reaction>
</comment>
<keyword evidence="10 15" id="KW-0342">GTP-binding</keyword>
<dbReference type="InterPro" id="IPR005225">
    <property type="entry name" value="Small_GTP-bd"/>
</dbReference>
<dbReference type="Pfam" id="PF00025">
    <property type="entry name" value="Arf"/>
    <property type="match status" value="1"/>
</dbReference>
<dbReference type="EC" id="3.6.5.2" evidence="3"/>
<dbReference type="Gene3D" id="3.40.50.300">
    <property type="entry name" value="P-loop containing nucleotide triphosphate hydrolases"/>
    <property type="match status" value="1"/>
</dbReference>
<dbReference type="InterPro" id="IPR006689">
    <property type="entry name" value="Small_GTPase_ARF/SAR"/>
</dbReference>
<evidence type="ECO:0000256" key="14">
    <source>
        <dbReference type="ARBA" id="ARBA00072176"/>
    </source>
</evidence>
<evidence type="ECO:0000256" key="9">
    <source>
        <dbReference type="ARBA" id="ARBA00023034"/>
    </source>
</evidence>
<dbReference type="PRINTS" id="PR00328">
    <property type="entry name" value="SAR1GTPBP"/>
</dbReference>
<keyword evidence="9" id="KW-0333">Golgi apparatus</keyword>
<keyword evidence="16" id="KW-0479">Metal-binding</keyword>
<evidence type="ECO:0000256" key="4">
    <source>
        <dbReference type="ARBA" id="ARBA00022448"/>
    </source>
</evidence>
<dbReference type="SUPFAM" id="SSF52540">
    <property type="entry name" value="P-loop containing nucleoside triphosphate hydrolases"/>
    <property type="match status" value="1"/>
</dbReference>
<keyword evidence="11" id="KW-0449">Lipoprotein</keyword>
<feature type="binding site" evidence="16">
    <location>
        <position position="47"/>
    </location>
    <ligand>
        <name>Mg(2+)</name>
        <dbReference type="ChEBI" id="CHEBI:18420"/>
    </ligand>
</feature>
<dbReference type="AlphaFoldDB" id="A0A915MYJ4"/>
<protein>
    <recommendedName>
        <fullName evidence="14">ADP-ribosylation factor 1-like 2</fullName>
        <ecNumber evidence="3">3.6.5.2</ecNumber>
    </recommendedName>
</protein>
<keyword evidence="18" id="KW-1185">Reference proteome</keyword>
<keyword evidence="7" id="KW-0931">ER-Golgi transport</keyword>
<evidence type="ECO:0000256" key="11">
    <source>
        <dbReference type="ARBA" id="ARBA00023288"/>
    </source>
</evidence>
<dbReference type="WBParaSite" id="scaffold53812_cov284.g25598">
    <property type="protein sequence ID" value="scaffold53812_cov284.g25598"/>
    <property type="gene ID" value="scaffold53812_cov284.g25598"/>
</dbReference>
<feature type="binding site" evidence="16">
    <location>
        <position position="30"/>
    </location>
    <ligand>
        <name>Mg(2+)</name>
        <dbReference type="ChEBI" id="CHEBI:18420"/>
    </ligand>
</feature>
<comment type="subcellular location">
    <subcellularLocation>
        <location evidence="1">Golgi apparatus membrane</location>
        <topology evidence="1">Lipid-anchor</topology>
        <orientation evidence="1">Cytoplasmic side</orientation>
    </subcellularLocation>
</comment>
<dbReference type="GO" id="GO:0046872">
    <property type="term" value="F:metal ion binding"/>
    <property type="evidence" value="ECO:0007669"/>
    <property type="project" value="UniProtKB-KW"/>
</dbReference>
<dbReference type="InterPro" id="IPR027417">
    <property type="entry name" value="P-loop_NTPase"/>
</dbReference>
<evidence type="ECO:0000256" key="6">
    <source>
        <dbReference type="ARBA" id="ARBA00022741"/>
    </source>
</evidence>
<proteinExistence type="inferred from homology"/>
<dbReference type="GO" id="GO:0003925">
    <property type="term" value="F:G protein activity"/>
    <property type="evidence" value="ECO:0007669"/>
    <property type="project" value="UniProtKB-EC"/>
</dbReference>
<keyword evidence="16" id="KW-0460">Magnesium</keyword>
<feature type="binding site" evidence="15">
    <location>
        <position position="69"/>
    </location>
    <ligand>
        <name>GTP</name>
        <dbReference type="ChEBI" id="CHEBI:37565"/>
    </ligand>
</feature>
<keyword evidence="6 15" id="KW-0547">Nucleotide-binding</keyword>
<dbReference type="SMART" id="SM00177">
    <property type="entry name" value="ARF"/>
    <property type="match status" value="1"/>
</dbReference>
<evidence type="ECO:0000256" key="17">
    <source>
        <dbReference type="RuleBase" id="RU003925"/>
    </source>
</evidence>
<dbReference type="PROSITE" id="PS51417">
    <property type="entry name" value="ARF"/>
    <property type="match status" value="1"/>
</dbReference>
<evidence type="ECO:0000256" key="3">
    <source>
        <dbReference type="ARBA" id="ARBA00011984"/>
    </source>
</evidence>
<name>A0A915MYJ4_MELJA</name>
<organism evidence="18 19">
    <name type="scientific">Meloidogyne javanica</name>
    <name type="common">Root-knot nematode worm</name>
    <dbReference type="NCBI Taxonomy" id="6303"/>
    <lineage>
        <taxon>Eukaryota</taxon>
        <taxon>Metazoa</taxon>
        <taxon>Ecdysozoa</taxon>
        <taxon>Nematoda</taxon>
        <taxon>Chromadorea</taxon>
        <taxon>Rhabditida</taxon>
        <taxon>Tylenchina</taxon>
        <taxon>Tylenchomorpha</taxon>
        <taxon>Tylenchoidea</taxon>
        <taxon>Meloidogynidae</taxon>
        <taxon>Meloidogyninae</taxon>
        <taxon>Meloidogyne</taxon>
        <taxon>Meloidogyne incognita group</taxon>
    </lineage>
</organism>
<evidence type="ECO:0000256" key="15">
    <source>
        <dbReference type="PIRSR" id="PIRSR606689-1"/>
    </source>
</evidence>
<evidence type="ECO:0000256" key="13">
    <source>
        <dbReference type="ARBA" id="ARBA00054500"/>
    </source>
</evidence>
<evidence type="ECO:0000256" key="7">
    <source>
        <dbReference type="ARBA" id="ARBA00022892"/>
    </source>
</evidence>
<evidence type="ECO:0000256" key="2">
    <source>
        <dbReference type="ARBA" id="ARBA00010290"/>
    </source>
</evidence>
<evidence type="ECO:0000256" key="10">
    <source>
        <dbReference type="ARBA" id="ARBA00023134"/>
    </source>
</evidence>
<accession>A0A915MYJ4</accession>